<sequence length="307" mass="33295">MTTIQILTQLVLPIVLALMMLAMGLSLTLNDFRRIAKHPKAALLGISMQLLLLPLIAWCLVLLVKYLIPLSVGVSNEWSQLLFFGLIILAVCPGGATSNVISYLAGGDAALSISMTALVSLLVPFIIPFSLAYQFSWLGGDAIAVQLPLLKTVMQLVLVTAVPVILGMVIRHYYTQSIIKWEPVVSKVVGFIFVCLVLMLTLAQWPKLQEMGLSAGFICLSLCIISMFLAYAVSGFFGFNTKVKKTLAIEVGFQNAGTGMFIAAVLLQNPSLALVPLMYGLVMNLPSFILIIINSCQVESKRQQASI</sequence>
<dbReference type="Proteomes" id="UP000227088">
    <property type="component" value="Unassembled WGS sequence"/>
</dbReference>
<evidence type="ECO:0000313" key="7">
    <source>
        <dbReference type="Proteomes" id="UP000227088"/>
    </source>
</evidence>
<feature type="transmembrane region" description="Helical" evidence="5">
    <location>
        <begin position="273"/>
        <end position="293"/>
    </location>
</feature>
<dbReference type="Gene3D" id="1.20.1530.20">
    <property type="match status" value="1"/>
</dbReference>
<dbReference type="InterPro" id="IPR038770">
    <property type="entry name" value="Na+/solute_symporter_sf"/>
</dbReference>
<dbReference type="InterPro" id="IPR002657">
    <property type="entry name" value="BilAc:Na_symport/Acr3"/>
</dbReference>
<dbReference type="EMBL" id="MABE01000281">
    <property type="protein sequence ID" value="OUS40658.1"/>
    <property type="molecule type" value="Genomic_DNA"/>
</dbReference>
<feature type="transmembrane region" description="Helical" evidence="5">
    <location>
        <begin position="211"/>
        <end position="234"/>
    </location>
</feature>
<keyword evidence="3 5" id="KW-1133">Transmembrane helix</keyword>
<organism evidence="6 7">
    <name type="scientific">Oleispira antarctica</name>
    <dbReference type="NCBI Taxonomy" id="188908"/>
    <lineage>
        <taxon>Bacteria</taxon>
        <taxon>Pseudomonadati</taxon>
        <taxon>Pseudomonadota</taxon>
        <taxon>Gammaproteobacteria</taxon>
        <taxon>Oceanospirillales</taxon>
        <taxon>Oceanospirillaceae</taxon>
        <taxon>Oleispira</taxon>
    </lineage>
</organism>
<gene>
    <name evidence="6" type="ORF">A9R00_04895</name>
</gene>
<dbReference type="AlphaFoldDB" id="A0A1Y5HTK9"/>
<name>A0A1Y5HTK9_OLEAN</name>
<evidence type="ECO:0000256" key="5">
    <source>
        <dbReference type="SAM" id="Phobius"/>
    </source>
</evidence>
<comment type="subcellular location">
    <subcellularLocation>
        <location evidence="1">Membrane</location>
        <topology evidence="1">Multi-pass membrane protein</topology>
    </subcellularLocation>
</comment>
<evidence type="ECO:0000256" key="1">
    <source>
        <dbReference type="ARBA" id="ARBA00004141"/>
    </source>
</evidence>
<feature type="transmembrane region" description="Helical" evidence="5">
    <location>
        <begin position="153"/>
        <end position="173"/>
    </location>
</feature>
<feature type="transmembrane region" description="Helical" evidence="5">
    <location>
        <begin position="41"/>
        <end position="68"/>
    </location>
</feature>
<dbReference type="PANTHER" id="PTHR10361:SF24">
    <property type="entry name" value="P3 PROTEIN"/>
    <property type="match status" value="1"/>
</dbReference>
<comment type="caution">
    <text evidence="6">The sequence shown here is derived from an EMBL/GenBank/DDBJ whole genome shotgun (WGS) entry which is preliminary data.</text>
</comment>
<feature type="transmembrane region" description="Helical" evidence="5">
    <location>
        <begin position="246"/>
        <end position="267"/>
    </location>
</feature>
<dbReference type="PANTHER" id="PTHR10361">
    <property type="entry name" value="SODIUM-BILE ACID COTRANSPORTER"/>
    <property type="match status" value="1"/>
</dbReference>
<evidence type="ECO:0000256" key="3">
    <source>
        <dbReference type="ARBA" id="ARBA00022989"/>
    </source>
</evidence>
<feature type="transmembrane region" description="Helical" evidence="5">
    <location>
        <begin position="6"/>
        <end position="29"/>
    </location>
</feature>
<keyword evidence="2 5" id="KW-0812">Transmembrane</keyword>
<dbReference type="InterPro" id="IPR004710">
    <property type="entry name" value="Bilac:Na_transpt"/>
</dbReference>
<accession>A0A1Y5HTK9</accession>
<dbReference type="Pfam" id="PF01758">
    <property type="entry name" value="SBF"/>
    <property type="match status" value="1"/>
</dbReference>
<evidence type="ECO:0000256" key="2">
    <source>
        <dbReference type="ARBA" id="ARBA00022692"/>
    </source>
</evidence>
<evidence type="ECO:0008006" key="8">
    <source>
        <dbReference type="Google" id="ProtNLM"/>
    </source>
</evidence>
<evidence type="ECO:0000313" key="6">
    <source>
        <dbReference type="EMBL" id="OUS40658.1"/>
    </source>
</evidence>
<proteinExistence type="predicted"/>
<keyword evidence="4 5" id="KW-0472">Membrane</keyword>
<reference evidence="7" key="1">
    <citation type="journal article" date="2017" name="Proc. Natl. Acad. Sci. U.S.A.">
        <title>Simulation of Deepwater Horizon oil plume reveals substrate specialization within a complex community of hydrocarbon degraders.</title>
        <authorList>
            <person name="Hu P."/>
            <person name="Dubinsky E.A."/>
            <person name="Probst A.J."/>
            <person name="Wang J."/>
            <person name="Sieber C.M.K."/>
            <person name="Tom L.M."/>
            <person name="Gardinali P."/>
            <person name="Banfield J.F."/>
            <person name="Atlas R.M."/>
            <person name="Andersen G.L."/>
        </authorList>
    </citation>
    <scope>NUCLEOTIDE SEQUENCE [LARGE SCALE GENOMIC DNA]</scope>
</reference>
<feature type="transmembrane region" description="Helical" evidence="5">
    <location>
        <begin position="185"/>
        <end position="205"/>
    </location>
</feature>
<dbReference type="GO" id="GO:0016020">
    <property type="term" value="C:membrane"/>
    <property type="evidence" value="ECO:0007669"/>
    <property type="project" value="UniProtKB-SubCell"/>
</dbReference>
<feature type="transmembrane region" description="Helical" evidence="5">
    <location>
        <begin position="113"/>
        <end position="133"/>
    </location>
</feature>
<evidence type="ECO:0000256" key="4">
    <source>
        <dbReference type="ARBA" id="ARBA00023136"/>
    </source>
</evidence>
<protein>
    <recommendedName>
        <fullName evidence="8">Na(+)-dependent transporter</fullName>
    </recommendedName>
</protein>
<feature type="transmembrane region" description="Helical" evidence="5">
    <location>
        <begin position="80"/>
        <end position="101"/>
    </location>
</feature>